<evidence type="ECO:0000259" key="5">
    <source>
        <dbReference type="PROSITE" id="PS51898"/>
    </source>
</evidence>
<dbReference type="Gene3D" id="1.10.443.10">
    <property type="entry name" value="Intergrase catalytic core"/>
    <property type="match status" value="1"/>
</dbReference>
<dbReference type="Pfam" id="PF00589">
    <property type="entry name" value="Phage_integrase"/>
    <property type="match status" value="1"/>
</dbReference>
<keyword evidence="3" id="KW-0233">DNA recombination</keyword>
<evidence type="ECO:0000256" key="1">
    <source>
        <dbReference type="ARBA" id="ARBA00022908"/>
    </source>
</evidence>
<dbReference type="InterPro" id="IPR050090">
    <property type="entry name" value="Tyrosine_recombinase_XerCD"/>
</dbReference>
<evidence type="ECO:0000313" key="7">
    <source>
        <dbReference type="EMBL" id="WLS79712.1"/>
    </source>
</evidence>
<dbReference type="InterPro" id="IPR057084">
    <property type="entry name" value="Int_N"/>
</dbReference>
<sequence length="348" mass="39890">MTVRKLDTGKWICECYPQGRKNQRVRKTFPTKGEAISFEQFIMNEAASRPWIAEKTDNRTLKELAELWYSLHGQSLRAGLMVYRKLLHIAEALGNPKGTIFTANDFAHYRKERLSGEVFLDSRFANGVSKSTLNMDHSYLTSMFNELARLGEWKHPNPLERLRKLTTVEREMSWLTQDNVRELLSLTAKNEALDLMIRICLSTGARWSEAQNLKRSQVIPFKITYTNTKSGKNRTVPISKALYEALTNIRTEPLFPPCLRHFEQAIKSSSIILPKGQMTHVLRHSFAAHFMMNGGNILVLQKILGHSDISMTMRYAHFAPEHLETAITHNPVSTLENGDKMATQVNYH</sequence>
<protein>
    <submittedName>
        <fullName evidence="7">Tyrosine-type recombinase/integrase</fullName>
    </submittedName>
</protein>
<dbReference type="PANTHER" id="PTHR30349:SF93">
    <property type="entry name" value="FELS-2 PROPHAGE PROTEIN"/>
    <property type="match status" value="1"/>
</dbReference>
<dbReference type="GO" id="GO:0006310">
    <property type="term" value="P:DNA recombination"/>
    <property type="evidence" value="ECO:0007669"/>
    <property type="project" value="UniProtKB-KW"/>
</dbReference>
<gene>
    <name evidence="7" type="ORF">Q3V30_04170</name>
</gene>
<dbReference type="PANTHER" id="PTHR30349">
    <property type="entry name" value="PHAGE INTEGRASE-RELATED"/>
    <property type="match status" value="1"/>
</dbReference>
<evidence type="ECO:0000313" key="8">
    <source>
        <dbReference type="Proteomes" id="UP001228139"/>
    </source>
</evidence>
<dbReference type="InterPro" id="IPR002104">
    <property type="entry name" value="Integrase_catalytic"/>
</dbReference>
<feature type="domain" description="Tyr recombinase" evidence="5">
    <location>
        <begin position="170"/>
        <end position="328"/>
    </location>
</feature>
<evidence type="ECO:0000256" key="2">
    <source>
        <dbReference type="ARBA" id="ARBA00023125"/>
    </source>
</evidence>
<dbReference type="InterPro" id="IPR044068">
    <property type="entry name" value="CB"/>
</dbReference>
<evidence type="ECO:0000256" key="3">
    <source>
        <dbReference type="ARBA" id="ARBA00023172"/>
    </source>
</evidence>
<reference evidence="7 8" key="1">
    <citation type="submission" date="2023-07" db="EMBL/GenBank/DDBJ databases">
        <title>Pathogenic bacteria of pear tree diseases.</title>
        <authorList>
            <person name="Zhang Z."/>
            <person name="He L."/>
            <person name="Huang R."/>
        </authorList>
    </citation>
    <scope>NUCLEOTIDE SEQUENCE [LARGE SCALE GENOMIC DNA]</scope>
    <source>
        <strain evidence="7 8">DE2</strain>
    </source>
</reference>
<keyword evidence="8" id="KW-1185">Reference proteome</keyword>
<organism evidence="7 8">
    <name type="scientific">Erwinia pyri</name>
    <dbReference type="NCBI Taxonomy" id="3062598"/>
    <lineage>
        <taxon>Bacteria</taxon>
        <taxon>Pseudomonadati</taxon>
        <taxon>Pseudomonadota</taxon>
        <taxon>Gammaproteobacteria</taxon>
        <taxon>Enterobacterales</taxon>
        <taxon>Erwiniaceae</taxon>
        <taxon>Erwinia</taxon>
    </lineage>
</organism>
<evidence type="ECO:0000259" key="6">
    <source>
        <dbReference type="PROSITE" id="PS51900"/>
    </source>
</evidence>
<dbReference type="AlphaFoldDB" id="A0AA50DMB2"/>
<proteinExistence type="predicted"/>
<dbReference type="KEGG" id="epi:Q3V30_04170"/>
<accession>A0AA50DMB2</accession>
<dbReference type="SUPFAM" id="SSF56349">
    <property type="entry name" value="DNA breaking-rejoining enzymes"/>
    <property type="match status" value="1"/>
</dbReference>
<dbReference type="Pfam" id="PF24624">
    <property type="entry name" value="Int_N"/>
    <property type="match status" value="1"/>
</dbReference>
<dbReference type="InterPro" id="IPR013762">
    <property type="entry name" value="Integrase-like_cat_sf"/>
</dbReference>
<keyword evidence="1" id="KW-0229">DNA integration</keyword>
<dbReference type="CDD" id="cd00796">
    <property type="entry name" value="INT_Rci_Hp1_C"/>
    <property type="match status" value="1"/>
</dbReference>
<dbReference type="PROSITE" id="PS51898">
    <property type="entry name" value="TYR_RECOMBINASE"/>
    <property type="match status" value="1"/>
</dbReference>
<evidence type="ECO:0000256" key="4">
    <source>
        <dbReference type="PROSITE-ProRule" id="PRU01248"/>
    </source>
</evidence>
<dbReference type="InterPro" id="IPR011010">
    <property type="entry name" value="DNA_brk_join_enz"/>
</dbReference>
<feature type="domain" description="Core-binding (CB)" evidence="6">
    <location>
        <begin position="59"/>
        <end position="148"/>
    </location>
</feature>
<dbReference type="EMBL" id="CP132353">
    <property type="protein sequence ID" value="WLS79712.1"/>
    <property type="molecule type" value="Genomic_DNA"/>
</dbReference>
<dbReference type="GO" id="GO:0015074">
    <property type="term" value="P:DNA integration"/>
    <property type="evidence" value="ECO:0007669"/>
    <property type="project" value="UniProtKB-KW"/>
</dbReference>
<dbReference type="PROSITE" id="PS51900">
    <property type="entry name" value="CB"/>
    <property type="match status" value="1"/>
</dbReference>
<keyword evidence="2 4" id="KW-0238">DNA-binding</keyword>
<name>A0AA50DMB2_9GAMM</name>
<dbReference type="Proteomes" id="UP001228139">
    <property type="component" value="Chromosome"/>
</dbReference>
<dbReference type="GO" id="GO:0003677">
    <property type="term" value="F:DNA binding"/>
    <property type="evidence" value="ECO:0007669"/>
    <property type="project" value="UniProtKB-UniRule"/>
</dbReference>
<dbReference type="RefSeq" id="WP_306210751.1">
    <property type="nucleotide sequence ID" value="NZ_CP132353.1"/>
</dbReference>